<accession>A0A399CY45</accession>
<dbReference type="NCBIfam" id="TIGR00096">
    <property type="entry name" value="16S rRNA (cytidine(1402)-2'-O)-methyltransferase"/>
    <property type="match status" value="1"/>
</dbReference>
<comment type="caution">
    <text evidence="8">The sequence shown here is derived from an EMBL/GenBank/DDBJ whole genome shotgun (WGS) entry which is preliminary data.</text>
</comment>
<evidence type="ECO:0000313" key="9">
    <source>
        <dbReference type="Proteomes" id="UP000266441"/>
    </source>
</evidence>
<dbReference type="AlphaFoldDB" id="A0A399CY45"/>
<dbReference type="OrthoDB" id="9809084at2"/>
<organism evidence="8 9">
    <name type="scientific">Mariniphaga sediminis</name>
    <dbReference type="NCBI Taxonomy" id="1628158"/>
    <lineage>
        <taxon>Bacteria</taxon>
        <taxon>Pseudomonadati</taxon>
        <taxon>Bacteroidota</taxon>
        <taxon>Bacteroidia</taxon>
        <taxon>Marinilabiliales</taxon>
        <taxon>Prolixibacteraceae</taxon>
        <taxon>Mariniphaga</taxon>
    </lineage>
</organism>
<keyword evidence="2 6" id="KW-0698">rRNA processing</keyword>
<dbReference type="InterPro" id="IPR008189">
    <property type="entry name" value="rRNA_ssu_MeTfrase_I"/>
</dbReference>
<gene>
    <name evidence="6 8" type="primary">rsmI</name>
    <name evidence="8" type="ORF">D1164_17210</name>
</gene>
<dbReference type="FunFam" id="3.30.950.10:FF:000002">
    <property type="entry name" value="Ribosomal RNA small subunit methyltransferase I"/>
    <property type="match status" value="1"/>
</dbReference>
<dbReference type="PANTHER" id="PTHR46111:SF1">
    <property type="entry name" value="RIBOSOMAL RNA SMALL SUBUNIT METHYLTRANSFERASE I"/>
    <property type="match status" value="1"/>
</dbReference>
<comment type="function">
    <text evidence="6">Catalyzes the 2'-O-methylation of the ribose of cytidine 1402 (C1402) in 16S rRNA.</text>
</comment>
<dbReference type="GO" id="GO:0005737">
    <property type="term" value="C:cytoplasm"/>
    <property type="evidence" value="ECO:0007669"/>
    <property type="project" value="UniProtKB-SubCell"/>
</dbReference>
<dbReference type="SUPFAM" id="SSF53790">
    <property type="entry name" value="Tetrapyrrole methylase"/>
    <property type="match status" value="1"/>
</dbReference>
<comment type="subcellular location">
    <subcellularLocation>
        <location evidence="6">Cytoplasm</location>
    </subcellularLocation>
</comment>
<dbReference type="Pfam" id="PF00590">
    <property type="entry name" value="TP_methylase"/>
    <property type="match status" value="1"/>
</dbReference>
<evidence type="ECO:0000256" key="2">
    <source>
        <dbReference type="ARBA" id="ARBA00022552"/>
    </source>
</evidence>
<dbReference type="InterPro" id="IPR014776">
    <property type="entry name" value="4pyrrole_Mease_sub2"/>
</dbReference>
<evidence type="ECO:0000256" key="3">
    <source>
        <dbReference type="ARBA" id="ARBA00022603"/>
    </source>
</evidence>
<dbReference type="FunFam" id="3.40.1010.10:FF:000007">
    <property type="entry name" value="Ribosomal RNA small subunit methyltransferase I"/>
    <property type="match status" value="1"/>
</dbReference>
<dbReference type="InterPro" id="IPR035996">
    <property type="entry name" value="4pyrrol_Methylase_sf"/>
</dbReference>
<comment type="catalytic activity">
    <reaction evidence="6">
        <text>cytidine(1402) in 16S rRNA + S-adenosyl-L-methionine = 2'-O-methylcytidine(1402) in 16S rRNA + S-adenosyl-L-homocysteine + H(+)</text>
        <dbReference type="Rhea" id="RHEA:42924"/>
        <dbReference type="Rhea" id="RHEA-COMP:10285"/>
        <dbReference type="Rhea" id="RHEA-COMP:10286"/>
        <dbReference type="ChEBI" id="CHEBI:15378"/>
        <dbReference type="ChEBI" id="CHEBI:57856"/>
        <dbReference type="ChEBI" id="CHEBI:59789"/>
        <dbReference type="ChEBI" id="CHEBI:74495"/>
        <dbReference type="ChEBI" id="CHEBI:82748"/>
        <dbReference type="EC" id="2.1.1.198"/>
    </reaction>
</comment>
<dbReference type="InterPro" id="IPR018063">
    <property type="entry name" value="SAM_MeTrfase_RsmI_CS"/>
</dbReference>
<comment type="similarity">
    <text evidence="6">Belongs to the methyltransferase superfamily. RsmI family.</text>
</comment>
<dbReference type="EC" id="2.1.1.198" evidence="6"/>
<evidence type="ECO:0000256" key="5">
    <source>
        <dbReference type="ARBA" id="ARBA00022691"/>
    </source>
</evidence>
<keyword evidence="1 6" id="KW-0963">Cytoplasm</keyword>
<evidence type="ECO:0000259" key="7">
    <source>
        <dbReference type="Pfam" id="PF00590"/>
    </source>
</evidence>
<name>A0A399CY45_9BACT</name>
<protein>
    <recommendedName>
        <fullName evidence="6">Ribosomal RNA small subunit methyltransferase I</fullName>
        <ecNumber evidence="6">2.1.1.198</ecNumber>
    </recommendedName>
    <alternativeName>
        <fullName evidence="6">16S rRNA 2'-O-ribose C1402 methyltransferase</fullName>
    </alternativeName>
    <alternativeName>
        <fullName evidence="6">rRNA (cytidine-2'-O-)-methyltransferase RsmI</fullName>
    </alternativeName>
</protein>
<dbReference type="Gene3D" id="3.40.1010.10">
    <property type="entry name" value="Cobalt-precorrin-4 Transmethylase, Domain 1"/>
    <property type="match status" value="1"/>
</dbReference>
<dbReference type="EMBL" id="QWET01000015">
    <property type="protein sequence ID" value="RIH63878.1"/>
    <property type="molecule type" value="Genomic_DNA"/>
</dbReference>
<evidence type="ECO:0000313" key="8">
    <source>
        <dbReference type="EMBL" id="RIH63878.1"/>
    </source>
</evidence>
<keyword evidence="3 6" id="KW-0489">Methyltransferase</keyword>
<dbReference type="PIRSF" id="PIRSF005917">
    <property type="entry name" value="MTase_YraL"/>
    <property type="match status" value="1"/>
</dbReference>
<keyword evidence="4 6" id="KW-0808">Transferase</keyword>
<dbReference type="Gene3D" id="3.30.950.10">
    <property type="entry name" value="Methyltransferase, Cobalt-precorrin-4 Transmethylase, Domain 2"/>
    <property type="match status" value="1"/>
</dbReference>
<feature type="domain" description="Tetrapyrrole methylase" evidence="7">
    <location>
        <begin position="6"/>
        <end position="205"/>
    </location>
</feature>
<proteinExistence type="inferred from homology"/>
<keyword evidence="9" id="KW-1185">Reference proteome</keyword>
<dbReference type="GO" id="GO:0070677">
    <property type="term" value="F:rRNA (cytosine-2'-O-)-methyltransferase activity"/>
    <property type="evidence" value="ECO:0007669"/>
    <property type="project" value="UniProtKB-UniRule"/>
</dbReference>
<reference evidence="8 9" key="1">
    <citation type="journal article" date="2015" name="Int. J. Syst. Evol. Microbiol.">
        <title>Mariniphaga sediminis sp. nov., isolated from coastal sediment.</title>
        <authorList>
            <person name="Wang F.Q."/>
            <person name="Shen Q.Y."/>
            <person name="Chen G.J."/>
            <person name="Du Z.J."/>
        </authorList>
    </citation>
    <scope>NUCLEOTIDE SEQUENCE [LARGE SCALE GENOMIC DNA]</scope>
    <source>
        <strain evidence="8 9">SY21</strain>
    </source>
</reference>
<sequence>MNEQGKLVLVPTPIGNLDDITLRSIATLKEADLILAEDTRVSSKLLHHLGIDKKLTPHHKFNEHKTISGIVVRLQQGQRIALISDAGTPGISDPGFLLVRACVESGVEVECLPGATALIPALAVSGLPAERFVFEGFLPQKKGRQKRLQQLADETRTLIFYESPFRLVKTLGQLSETFGGERRACVCRELSKLFEEIKRGTLDDLQKYYFENPPKGEIVIVVEGLPKKKGS</sequence>
<dbReference type="CDD" id="cd11648">
    <property type="entry name" value="RsmI"/>
    <property type="match status" value="1"/>
</dbReference>
<keyword evidence="5 6" id="KW-0949">S-adenosyl-L-methionine</keyword>
<dbReference type="PROSITE" id="PS01296">
    <property type="entry name" value="RSMI"/>
    <property type="match status" value="1"/>
</dbReference>
<dbReference type="PANTHER" id="PTHR46111">
    <property type="entry name" value="RIBOSOMAL RNA SMALL SUBUNIT METHYLTRANSFERASE I"/>
    <property type="match status" value="1"/>
</dbReference>
<dbReference type="RefSeq" id="WP_119351135.1">
    <property type="nucleotide sequence ID" value="NZ_QWET01000015.1"/>
</dbReference>
<evidence type="ECO:0000256" key="6">
    <source>
        <dbReference type="HAMAP-Rule" id="MF_01877"/>
    </source>
</evidence>
<evidence type="ECO:0000256" key="4">
    <source>
        <dbReference type="ARBA" id="ARBA00022679"/>
    </source>
</evidence>
<dbReference type="InterPro" id="IPR014777">
    <property type="entry name" value="4pyrrole_Mease_sub1"/>
</dbReference>
<dbReference type="InterPro" id="IPR000878">
    <property type="entry name" value="4pyrrol_Mease"/>
</dbReference>
<dbReference type="Proteomes" id="UP000266441">
    <property type="component" value="Unassembled WGS sequence"/>
</dbReference>
<dbReference type="HAMAP" id="MF_01877">
    <property type="entry name" value="16SrRNA_methyltr_I"/>
    <property type="match status" value="1"/>
</dbReference>
<evidence type="ECO:0000256" key="1">
    <source>
        <dbReference type="ARBA" id="ARBA00022490"/>
    </source>
</evidence>